<dbReference type="Proteomes" id="UP000014417">
    <property type="component" value="Unassembled WGS sequence"/>
</dbReference>
<dbReference type="OrthoDB" id="3432003at2"/>
<keyword evidence="2" id="KW-1185">Reference proteome</keyword>
<sequence>MKRKAVLKKIKDEAKRRGFSYQTVQLSRHEAVIVNGVSRTLKRHNEIDDVTARAFFDQFAEVFGKGWWR</sequence>
<evidence type="ECO:0000313" key="1">
    <source>
        <dbReference type="EMBL" id="EPD32014.1"/>
    </source>
</evidence>
<comment type="caution">
    <text evidence="1">The sequence shown here is derived from an EMBL/GenBank/DDBJ whole genome shotgun (WGS) entry which is preliminary data.</text>
</comment>
<dbReference type="HOGENOM" id="CLU_203952_0_0_11"/>
<dbReference type="RefSeq" id="WP_016456396.1">
    <property type="nucleotide sequence ID" value="NZ_KE150269.1"/>
</dbReference>
<organism evidence="1 2">
    <name type="scientific">Propionimicrobium lymphophilum ACS-093-V-SCH5</name>
    <dbReference type="NCBI Taxonomy" id="883161"/>
    <lineage>
        <taxon>Bacteria</taxon>
        <taxon>Bacillati</taxon>
        <taxon>Actinomycetota</taxon>
        <taxon>Actinomycetes</taxon>
        <taxon>Propionibacteriales</taxon>
        <taxon>Propionibacteriaceae</taxon>
        <taxon>Propionimicrobium</taxon>
    </lineage>
</organism>
<protein>
    <submittedName>
        <fullName evidence="1">Uncharacterized protein</fullName>
    </submittedName>
</protein>
<accession>S2WW98</accession>
<gene>
    <name evidence="1" type="ORF">HMPREF9306_01576</name>
</gene>
<dbReference type="EMBL" id="AGZR01000009">
    <property type="protein sequence ID" value="EPD32014.1"/>
    <property type="molecule type" value="Genomic_DNA"/>
</dbReference>
<name>S2WW98_9ACTN</name>
<dbReference type="PATRIC" id="fig|883161.3.peg.1562"/>
<reference evidence="1 2" key="1">
    <citation type="submission" date="2013-04" db="EMBL/GenBank/DDBJ databases">
        <title>The Genome Sequence of Propionimicrobium lymphophilum ACS-093-V-SCH5.</title>
        <authorList>
            <consortium name="The Broad Institute Genomics Platform"/>
            <person name="Earl A."/>
            <person name="Ward D."/>
            <person name="Feldgarden M."/>
            <person name="Gevers D."/>
            <person name="Saerens B."/>
            <person name="Vaneechoutte M."/>
            <person name="Walker B."/>
            <person name="Young S."/>
            <person name="Zeng Q."/>
            <person name="Gargeya S."/>
            <person name="Fitzgerald M."/>
            <person name="Haas B."/>
            <person name="Abouelleil A."/>
            <person name="Allen A.W."/>
            <person name="Alvarado L."/>
            <person name="Arachchi H.M."/>
            <person name="Berlin A.M."/>
            <person name="Chapman S.B."/>
            <person name="Gainer-Dewar J."/>
            <person name="Goldberg J."/>
            <person name="Griggs A."/>
            <person name="Gujja S."/>
            <person name="Hansen M."/>
            <person name="Howarth C."/>
            <person name="Imamovic A."/>
            <person name="Ireland A."/>
            <person name="Larimer J."/>
            <person name="McCowan C."/>
            <person name="Murphy C."/>
            <person name="Pearson M."/>
            <person name="Poon T.W."/>
            <person name="Priest M."/>
            <person name="Roberts A."/>
            <person name="Saif S."/>
            <person name="Shea T."/>
            <person name="Sisk P."/>
            <person name="Sykes S."/>
            <person name="Wortman J."/>
            <person name="Nusbaum C."/>
            <person name="Birren B."/>
        </authorList>
    </citation>
    <scope>NUCLEOTIDE SEQUENCE [LARGE SCALE GENOMIC DNA]</scope>
    <source>
        <strain evidence="1 2">ACS-093-V-SCH5</strain>
    </source>
</reference>
<evidence type="ECO:0000313" key="2">
    <source>
        <dbReference type="Proteomes" id="UP000014417"/>
    </source>
</evidence>
<dbReference type="AlphaFoldDB" id="S2WW98"/>
<proteinExistence type="predicted"/>
<dbReference type="STRING" id="883161.HMPREF9306_01576"/>